<protein>
    <submittedName>
        <fullName evidence="3">Serine/threonine protein phosphatase</fullName>
    </submittedName>
</protein>
<name>A0A8J2ZUE0_9BACL</name>
<dbReference type="GO" id="GO:0005737">
    <property type="term" value="C:cytoplasm"/>
    <property type="evidence" value="ECO:0007669"/>
    <property type="project" value="TreeGrafter"/>
</dbReference>
<dbReference type="PANTHER" id="PTHR42850:SF2">
    <property type="entry name" value="BLL5683 PROTEIN"/>
    <property type="match status" value="1"/>
</dbReference>
<dbReference type="GO" id="GO:0016791">
    <property type="term" value="F:phosphatase activity"/>
    <property type="evidence" value="ECO:0007669"/>
    <property type="project" value="TreeGrafter"/>
</dbReference>
<dbReference type="AlphaFoldDB" id="A0A8J2ZUE0"/>
<gene>
    <name evidence="3" type="primary">prpA</name>
    <name evidence="3" type="ORF">GCM10007096_09400</name>
</gene>
<reference evidence="3" key="1">
    <citation type="journal article" date="2014" name="Int. J. Syst. Evol. Microbiol.">
        <title>Complete genome sequence of Corynebacterium casei LMG S-19264T (=DSM 44701T), isolated from a smear-ripened cheese.</title>
        <authorList>
            <consortium name="US DOE Joint Genome Institute (JGI-PGF)"/>
            <person name="Walter F."/>
            <person name="Albersmeier A."/>
            <person name="Kalinowski J."/>
            <person name="Ruckert C."/>
        </authorList>
    </citation>
    <scope>NUCLEOTIDE SEQUENCE</scope>
    <source>
        <strain evidence="3">CGMCC 1.12777</strain>
    </source>
</reference>
<accession>A0A8J2ZUE0</accession>
<dbReference type="PIRSF" id="PIRSF000883">
    <property type="entry name" value="Pesterase_MJ0912"/>
    <property type="match status" value="1"/>
</dbReference>
<dbReference type="RefSeq" id="WP_188496377.1">
    <property type="nucleotide sequence ID" value="NZ_BMFV01000005.1"/>
</dbReference>
<dbReference type="Proteomes" id="UP000656813">
    <property type="component" value="Unassembled WGS sequence"/>
</dbReference>
<evidence type="ECO:0000256" key="1">
    <source>
        <dbReference type="ARBA" id="ARBA00008950"/>
    </source>
</evidence>
<comment type="similarity">
    <text evidence="1">Belongs to the metallophosphoesterase superfamily. YfcE family.</text>
</comment>
<feature type="domain" description="Calcineurin-like phosphoesterase" evidence="2">
    <location>
        <begin position="1"/>
        <end position="197"/>
    </location>
</feature>
<dbReference type="InterPro" id="IPR011152">
    <property type="entry name" value="Pesterase_MJ0912"/>
</dbReference>
<dbReference type="PANTHER" id="PTHR42850">
    <property type="entry name" value="METALLOPHOSPHOESTERASE"/>
    <property type="match status" value="1"/>
</dbReference>
<reference evidence="3" key="2">
    <citation type="submission" date="2020-09" db="EMBL/GenBank/DDBJ databases">
        <authorList>
            <person name="Sun Q."/>
            <person name="Zhou Y."/>
        </authorList>
    </citation>
    <scope>NUCLEOTIDE SEQUENCE</scope>
    <source>
        <strain evidence="3">CGMCC 1.12777</strain>
    </source>
</reference>
<evidence type="ECO:0000259" key="2">
    <source>
        <dbReference type="Pfam" id="PF12850"/>
    </source>
</evidence>
<dbReference type="Pfam" id="PF12850">
    <property type="entry name" value="Metallophos_2"/>
    <property type="match status" value="1"/>
</dbReference>
<dbReference type="InterPro" id="IPR024654">
    <property type="entry name" value="Calcineurin-like_PHP_lpxH"/>
</dbReference>
<evidence type="ECO:0000313" key="4">
    <source>
        <dbReference type="Proteomes" id="UP000656813"/>
    </source>
</evidence>
<evidence type="ECO:0000313" key="3">
    <source>
        <dbReference type="EMBL" id="GGH77467.1"/>
    </source>
</evidence>
<proteinExistence type="inferred from homology"/>
<organism evidence="3 4">
    <name type="scientific">Pullulanibacillus pueri</name>
    <dbReference type="NCBI Taxonomy" id="1437324"/>
    <lineage>
        <taxon>Bacteria</taxon>
        <taxon>Bacillati</taxon>
        <taxon>Bacillota</taxon>
        <taxon>Bacilli</taxon>
        <taxon>Bacillales</taxon>
        <taxon>Sporolactobacillaceae</taxon>
        <taxon>Pullulanibacillus</taxon>
    </lineage>
</organism>
<sequence length="238" mass="26927">MKVAFLSDIHGNAVALEAVLADIETQHVDQLYVLGDLCFRGPEPKRALDIVRTLQVPIIKGNADEWIVRGVKQGEVPDPAFDIMTQEREWARAQLTQEDTEFLKKLPGDIKASLDHALHVHAFHATPHSLFKNVLPNASEQEILQTLCTEEADLYVYGHIHKAYIKYIEGKCILNLGSVGLPFDGPRASYAIVEVKDRRLHATIEKVPYDIEKVIQLYQNSDYPNKEMMMEVIRTGKL</sequence>
<dbReference type="SUPFAM" id="SSF56300">
    <property type="entry name" value="Metallo-dependent phosphatases"/>
    <property type="match status" value="1"/>
</dbReference>
<keyword evidence="4" id="KW-1185">Reference proteome</keyword>
<comment type="caution">
    <text evidence="3">The sequence shown here is derived from an EMBL/GenBank/DDBJ whole genome shotgun (WGS) entry which is preliminary data.</text>
</comment>
<dbReference type="Gene3D" id="3.60.21.10">
    <property type="match status" value="1"/>
</dbReference>
<dbReference type="InterPro" id="IPR050126">
    <property type="entry name" value="Ap4A_hydrolase"/>
</dbReference>
<dbReference type="InterPro" id="IPR029052">
    <property type="entry name" value="Metallo-depent_PP-like"/>
</dbReference>
<dbReference type="EMBL" id="BMFV01000005">
    <property type="protein sequence ID" value="GGH77467.1"/>
    <property type="molecule type" value="Genomic_DNA"/>
</dbReference>